<evidence type="ECO:0000313" key="4">
    <source>
        <dbReference type="EMBL" id="WYZ18370.1"/>
    </source>
</evidence>
<keyword evidence="2" id="KW-0732">Signal</keyword>
<feature type="chain" id="PRO_5046056769" evidence="2">
    <location>
        <begin position="19"/>
        <end position="1133"/>
    </location>
</feature>
<evidence type="ECO:0000259" key="3">
    <source>
        <dbReference type="Pfam" id="PF20041"/>
    </source>
</evidence>
<keyword evidence="5" id="KW-1185">Reference proteome</keyword>
<accession>A0ABZ2UAA0</accession>
<evidence type="ECO:0000313" key="5">
    <source>
        <dbReference type="Proteomes" id="UP001623852"/>
    </source>
</evidence>
<dbReference type="NCBIfam" id="TIGR03696">
    <property type="entry name" value="Rhs_assc_core"/>
    <property type="match status" value="1"/>
</dbReference>
<organism evidence="4 5">
    <name type="scientific">Flavobacterium soyae</name>
    <dbReference type="NCBI Taxonomy" id="2903098"/>
    <lineage>
        <taxon>Bacteria</taxon>
        <taxon>Pseudomonadati</taxon>
        <taxon>Bacteroidota</taxon>
        <taxon>Flavobacteriia</taxon>
        <taxon>Flavobacteriales</taxon>
        <taxon>Flavobacteriaceae</taxon>
        <taxon>Flavobacterium</taxon>
    </lineage>
</organism>
<dbReference type="Gene3D" id="2.180.10.10">
    <property type="entry name" value="RHS repeat-associated core"/>
    <property type="match status" value="1"/>
</dbReference>
<feature type="compositionally biased region" description="Basic and acidic residues" evidence="1">
    <location>
        <begin position="1024"/>
        <end position="1033"/>
    </location>
</feature>
<protein>
    <submittedName>
        <fullName evidence="4">DUF6443 domain-containing protein</fullName>
    </submittedName>
</protein>
<gene>
    <name evidence="4" type="ORF">AABD74_14500</name>
</gene>
<dbReference type="InterPro" id="IPR022385">
    <property type="entry name" value="Rhs_assc_core"/>
</dbReference>
<dbReference type="PANTHER" id="PTHR32305">
    <property type="match status" value="1"/>
</dbReference>
<dbReference type="PANTHER" id="PTHR32305:SF15">
    <property type="entry name" value="PROTEIN RHSA-RELATED"/>
    <property type="match status" value="1"/>
</dbReference>
<dbReference type="InterPro" id="IPR050708">
    <property type="entry name" value="T6SS_VgrG/RHS"/>
</dbReference>
<sequence length="1133" mass="125661">MKNIIKFFLVLFPFTAIGQTQTENYVKTVTYKKPSLVKITAPTIDQAAQNVTYFDGLGRPMQQIVNKQSSDSKDIITYMGYDAFGRQVKEYLPYEASSTNMAFDSNAETAAINFYNTAKYENTANPFSQKSLESSPLNRVLKQAAPGTPWAMGSGHEIKVNYQTNTAAEVKLFKAITTWTAGSGLYEISFSDAGNYPANALYKNITYDENTAANPTETAGSTVEFKNKEGQVVLKRTYDAGTKHDTYYVYDIYGNLTYVIPPKADGTITSDVLNGLCYQYKYDNKNRLVEKKLPGKQWEFIVYDKLDRPVATGPAFSPFKDDAAIGWIITKYDVYGRPIYTGWSSQAVSPAARFTLQGNQNTAATLFEDKAVTTIDGIATNYKNSIAPTSFKLLTVNYYDDYTFTGAQAVPASVIGQPVLTNVKGLSTGSWTRALSTAASTAGETSTIFYDTKGRVISTYVKNHLTGVCHTDNELDFTGKTLTTQTEHQRLSGGVKINIEEKFTYSLQDRLLTHTHKIGAGTAQLMAANTYDALGQPTLKSVGNSTGAPLQKVDYNYNIRGWLTEINKTAGLQQGTDPKDLFAFKINYNATQAVISGVNGLYNGNISETLWRTGSDNIERAYGYQYDNLNRLKNAIYEKTGMTTNAYDENLTYDKNGNIMSLKRNGDTDPQVQPILIDNLAYTYPANSNQLSTVLDNSNNTSGFNDFNKTGDDYGYDASGNLTLDKNKNITAIQYNHLNLPKKIIFGTTGSIEYIYNAAGEKLEKIVTEGAVVTTTNYLDGFQYKNTVLEFFPTAEGYVKNDNGVYSYVFQYKDHLGNVRLSYGKNPTTQVLEIIEENNYYPFGLKHKGYNIAAASTNQASKYKYNGKELQDELGLGVYDYGARHYMPDLGRWIEPDPLLNDLDFKFDPNDIDEDDEEEVAFAMKTTLGNGGGIFNTDNLNPYSYGYNDPIRFEDPDGKCPICVFVIAALVFSEFANAPTGNRQVDSRNYNQSKSNKTLVSEAVLAGGAKTLLNSAKSRAVEKVVEKSSEKKVPNPNGKNGGEAHQKTVDKSEAKLKKEGFTETRREVKIETPKGEKSKRFVDVEGKNPKTGEVKQIQVGKQNKNGTPVARERRAIDDIHQATGKKPEFVPYN</sequence>
<name>A0ABZ2UAA0_9FLAO</name>
<feature type="domain" description="DUF6443" evidence="3">
    <location>
        <begin position="27"/>
        <end position="164"/>
    </location>
</feature>
<dbReference type="EMBL" id="CP150845">
    <property type="protein sequence ID" value="WYZ18370.1"/>
    <property type="molecule type" value="Genomic_DNA"/>
</dbReference>
<dbReference type="InterPro" id="IPR045619">
    <property type="entry name" value="DUF6443"/>
</dbReference>
<dbReference type="Pfam" id="PF20041">
    <property type="entry name" value="DUF6443"/>
    <property type="match status" value="1"/>
</dbReference>
<dbReference type="Proteomes" id="UP001623852">
    <property type="component" value="Chromosome"/>
</dbReference>
<dbReference type="RefSeq" id="WP_406843305.1">
    <property type="nucleotide sequence ID" value="NZ_CP150845.1"/>
</dbReference>
<feature type="compositionally biased region" description="Basic and acidic residues" evidence="1">
    <location>
        <begin position="1042"/>
        <end position="1091"/>
    </location>
</feature>
<evidence type="ECO:0000256" key="2">
    <source>
        <dbReference type="SAM" id="SignalP"/>
    </source>
</evidence>
<reference evidence="4 5" key="1">
    <citation type="submission" date="2024-03" db="EMBL/GenBank/DDBJ databases">
        <title>Flavobacterium soyae.</title>
        <authorList>
            <person name="Zheng W."/>
        </authorList>
    </citation>
    <scope>NUCLEOTIDE SEQUENCE [LARGE SCALE GENOMIC DNA]</scope>
    <source>
        <strain evidence="4 5">55</strain>
    </source>
</reference>
<proteinExistence type="predicted"/>
<evidence type="ECO:0000256" key="1">
    <source>
        <dbReference type="SAM" id="MobiDB-lite"/>
    </source>
</evidence>
<feature type="region of interest" description="Disordered" evidence="1">
    <location>
        <begin position="1024"/>
        <end position="1091"/>
    </location>
</feature>
<feature type="signal peptide" evidence="2">
    <location>
        <begin position="1"/>
        <end position="18"/>
    </location>
</feature>